<proteinExistence type="predicted"/>
<dbReference type="InterPro" id="IPR036770">
    <property type="entry name" value="Ankyrin_rpt-contain_sf"/>
</dbReference>
<protein>
    <submittedName>
        <fullName evidence="1">Protein fem-1 homolog B</fullName>
    </submittedName>
</protein>
<dbReference type="OrthoDB" id="4429489at2759"/>
<gene>
    <name evidence="1" type="primary">FEM1B</name>
    <name evidence="1" type="ORF">EVAR_10478_1</name>
</gene>
<dbReference type="SUPFAM" id="SSF48403">
    <property type="entry name" value="Ankyrin repeat"/>
    <property type="match status" value="1"/>
</dbReference>
<organism evidence="1 2">
    <name type="scientific">Eumeta variegata</name>
    <name type="common">Bagworm moth</name>
    <name type="synonym">Eumeta japonica</name>
    <dbReference type="NCBI Taxonomy" id="151549"/>
    <lineage>
        <taxon>Eukaryota</taxon>
        <taxon>Metazoa</taxon>
        <taxon>Ecdysozoa</taxon>
        <taxon>Arthropoda</taxon>
        <taxon>Hexapoda</taxon>
        <taxon>Insecta</taxon>
        <taxon>Pterygota</taxon>
        <taxon>Neoptera</taxon>
        <taxon>Endopterygota</taxon>
        <taxon>Lepidoptera</taxon>
        <taxon>Glossata</taxon>
        <taxon>Ditrysia</taxon>
        <taxon>Tineoidea</taxon>
        <taxon>Psychidae</taxon>
        <taxon>Oiketicinae</taxon>
        <taxon>Eumeta</taxon>
    </lineage>
</organism>
<evidence type="ECO:0000313" key="2">
    <source>
        <dbReference type="Proteomes" id="UP000299102"/>
    </source>
</evidence>
<reference evidence="1 2" key="1">
    <citation type="journal article" date="2019" name="Commun. Biol.">
        <title>The bagworm genome reveals a unique fibroin gene that provides high tensile strength.</title>
        <authorList>
            <person name="Kono N."/>
            <person name="Nakamura H."/>
            <person name="Ohtoshi R."/>
            <person name="Tomita M."/>
            <person name="Numata K."/>
            <person name="Arakawa K."/>
        </authorList>
    </citation>
    <scope>NUCLEOTIDE SEQUENCE [LARGE SCALE GENOMIC DNA]</scope>
</reference>
<dbReference type="Proteomes" id="UP000299102">
    <property type="component" value="Unassembled WGS sequence"/>
</dbReference>
<evidence type="ECO:0000313" key="1">
    <source>
        <dbReference type="EMBL" id="GBP13910.1"/>
    </source>
</evidence>
<dbReference type="AlphaFoldDB" id="A0A4C1TJY8"/>
<keyword evidence="2" id="KW-1185">Reference proteome</keyword>
<comment type="caution">
    <text evidence="1">The sequence shown here is derived from an EMBL/GenBank/DDBJ whole genome shotgun (WGS) entry which is preliminary data.</text>
</comment>
<name>A0A4C1TJY8_EUMVA</name>
<accession>A0A4C1TJY8</accession>
<dbReference type="Gene3D" id="1.25.40.20">
    <property type="entry name" value="Ankyrin repeat-containing domain"/>
    <property type="match status" value="1"/>
</dbReference>
<dbReference type="EMBL" id="BGZK01000060">
    <property type="protein sequence ID" value="GBP13910.1"/>
    <property type="molecule type" value="Genomic_DNA"/>
</dbReference>
<sequence>MGRPGQFPCTRTTRLLLECGAVVDAVDDRHRTPLHIALISYQMVPDERAQWSESLCGVVCELLGRGAHVDATDYSGVTPLIAAIGGPAETLIRSAINPRLKCLAAAALADATAVFRPAEVPRDLHAFLAMHGVHPAK</sequence>
<dbReference type="STRING" id="151549.A0A4C1TJY8"/>